<dbReference type="PANTHER" id="PTHR47501">
    <property type="entry name" value="TRANSPOSASE-RELATED"/>
    <property type="match status" value="1"/>
</dbReference>
<accession>A0A8C6WJZ4</accession>
<dbReference type="SUPFAM" id="SSF53098">
    <property type="entry name" value="Ribonuclease H-like"/>
    <property type="match status" value="1"/>
</dbReference>
<dbReference type="InterPro" id="IPR012337">
    <property type="entry name" value="RNaseH-like_sf"/>
</dbReference>
<feature type="region of interest" description="Disordered" evidence="1">
    <location>
        <begin position="264"/>
        <end position="284"/>
    </location>
</feature>
<protein>
    <recommendedName>
        <fullName evidence="4">Transposase</fullName>
    </recommendedName>
</protein>
<dbReference type="PANTHER" id="PTHR47501:SF5">
    <property type="entry name" value="HAT C-TERMINAL DIMERISATION DOMAIN-CONTAINING PROTEIN"/>
    <property type="match status" value="1"/>
</dbReference>
<feature type="compositionally biased region" description="Acidic residues" evidence="1">
    <location>
        <begin position="1"/>
        <end position="15"/>
    </location>
</feature>
<dbReference type="SUPFAM" id="SSF140996">
    <property type="entry name" value="Hermes dimerisation domain"/>
    <property type="match status" value="1"/>
</dbReference>
<name>A0A8C6WJZ4_9GOBI</name>
<evidence type="ECO:0000313" key="2">
    <source>
        <dbReference type="Ensembl" id="ENSNMLP00000012532.1"/>
    </source>
</evidence>
<reference evidence="2" key="1">
    <citation type="submission" date="2025-08" db="UniProtKB">
        <authorList>
            <consortium name="Ensembl"/>
        </authorList>
    </citation>
    <scope>IDENTIFICATION</scope>
</reference>
<evidence type="ECO:0000313" key="3">
    <source>
        <dbReference type="Proteomes" id="UP000694523"/>
    </source>
</evidence>
<evidence type="ECO:0008006" key="4">
    <source>
        <dbReference type="Google" id="ProtNLM"/>
    </source>
</evidence>
<organism evidence="2 3">
    <name type="scientific">Neogobius melanostomus</name>
    <name type="common">round goby</name>
    <dbReference type="NCBI Taxonomy" id="47308"/>
    <lineage>
        <taxon>Eukaryota</taxon>
        <taxon>Metazoa</taxon>
        <taxon>Chordata</taxon>
        <taxon>Craniata</taxon>
        <taxon>Vertebrata</taxon>
        <taxon>Euteleostomi</taxon>
        <taxon>Actinopterygii</taxon>
        <taxon>Neopterygii</taxon>
        <taxon>Teleostei</taxon>
        <taxon>Neoteleostei</taxon>
        <taxon>Acanthomorphata</taxon>
        <taxon>Gobiaria</taxon>
        <taxon>Gobiiformes</taxon>
        <taxon>Gobioidei</taxon>
        <taxon>Gobiidae</taxon>
        <taxon>Benthophilinae</taxon>
        <taxon>Neogobiini</taxon>
        <taxon>Neogobius</taxon>
    </lineage>
</organism>
<keyword evidence="3" id="KW-1185">Reference proteome</keyword>
<dbReference type="Proteomes" id="UP000694523">
    <property type="component" value="Unplaced"/>
</dbReference>
<evidence type="ECO:0000256" key="1">
    <source>
        <dbReference type="SAM" id="MobiDB-lite"/>
    </source>
</evidence>
<feature type="region of interest" description="Disordered" evidence="1">
    <location>
        <begin position="1"/>
        <end position="21"/>
    </location>
</feature>
<proteinExistence type="predicted"/>
<dbReference type="AlphaFoldDB" id="A0A8C6WJZ4"/>
<sequence length="620" mass="70364">MEESEQDSIIEDDTADTERQDTRHPWPYLKELFVVVGYKNDSWRMQYILCLPKKHELLAFKNSPSNLKKHIQVCYLGKRYKNLTAAPLKRKSSTSDEGSSKQLKLWDVKRVSQKSVDEFILNFVIQGLHPGCIVEQQGFKAMINHLQPDVAIMSRGTMKNRVEKATVEMKKNLKAAMNEVEFIATTTDCWTAHRRSFLGVTAHWIETETMTRCSVALACKQLRGSHTFDSVARALNDIHTEFNIRDKIVRTTTDNGSNFIKAFRERQSESDASENSEGEEREQEGNINLIEATTLLNEDDGLEYQLPRHHRCACHLLNLVSTVDVSDANANATYKRLSRSAFSKCWGLWNKSGRSTAAAEIIEEKCKLQLLRPNDTRWNSMYLAVERIIRIMREQGEGAITAVCTTLKLPMFSPAEIAFLSEYVKIMCPVAKAIDVLQGETNVQMGWLIPTITLLKTKLQHLRLSSKCCVPLIDALQSGLQKDPELIAASILVPKFRRCWTRDEGLLQLGLDYIKSHLKELPVTVSDSTPSSEEEDFFSPIKQGNLQENTKQLESYLACPDDTMEVLKSFPAVLNLSLPLNTPLPASAACERLFSTAGLIFRPKRFAFPLIWGWFHFPIV</sequence>
<reference evidence="2" key="2">
    <citation type="submission" date="2025-09" db="UniProtKB">
        <authorList>
            <consortium name="Ensembl"/>
        </authorList>
    </citation>
    <scope>IDENTIFICATION</scope>
</reference>
<feature type="compositionally biased region" description="Acidic residues" evidence="1">
    <location>
        <begin position="271"/>
        <end position="282"/>
    </location>
</feature>
<dbReference type="Ensembl" id="ENSNMLT00000014147.1">
    <property type="protein sequence ID" value="ENSNMLP00000012532.1"/>
    <property type="gene ID" value="ENSNMLG00000008498.1"/>
</dbReference>